<dbReference type="Proteomes" id="UP000483286">
    <property type="component" value="Unassembled WGS sequence"/>
</dbReference>
<proteinExistence type="predicted"/>
<sequence>MTLRPRQDSDLPALVAALRAVHEAQSYPSLWPDDPQTFVAGRGDGWVACLGGQSVGQVVLSPLSSPAPDWLAAVTVPGPYLEVKRLFVTPAAQGLGVARALLGHAAAQARQAGAQAILQVNERSAPAIALYRRGGWRQLGSAQGGWREADGTSPRVLVFAAPA</sequence>
<dbReference type="SUPFAM" id="SSF55729">
    <property type="entry name" value="Acyl-CoA N-acyltransferases (Nat)"/>
    <property type="match status" value="1"/>
</dbReference>
<evidence type="ECO:0000256" key="1">
    <source>
        <dbReference type="ARBA" id="ARBA00022679"/>
    </source>
</evidence>
<keyword evidence="1 4" id="KW-0808">Transferase</keyword>
<evidence type="ECO:0000313" key="4">
    <source>
        <dbReference type="EMBL" id="MVN87352.1"/>
    </source>
</evidence>
<dbReference type="CDD" id="cd04301">
    <property type="entry name" value="NAT_SF"/>
    <property type="match status" value="1"/>
</dbReference>
<organism evidence="4 5">
    <name type="scientific">Deinococcus arboris</name>
    <dbReference type="NCBI Taxonomy" id="2682977"/>
    <lineage>
        <taxon>Bacteria</taxon>
        <taxon>Thermotogati</taxon>
        <taxon>Deinococcota</taxon>
        <taxon>Deinococci</taxon>
        <taxon>Deinococcales</taxon>
        <taxon>Deinococcaceae</taxon>
        <taxon>Deinococcus</taxon>
    </lineage>
</organism>
<dbReference type="GO" id="GO:0016747">
    <property type="term" value="F:acyltransferase activity, transferring groups other than amino-acyl groups"/>
    <property type="evidence" value="ECO:0007669"/>
    <property type="project" value="InterPro"/>
</dbReference>
<keyword evidence="2" id="KW-0012">Acyltransferase</keyword>
<dbReference type="PANTHER" id="PTHR43877">
    <property type="entry name" value="AMINOALKYLPHOSPHONATE N-ACETYLTRANSFERASE-RELATED-RELATED"/>
    <property type="match status" value="1"/>
</dbReference>
<protein>
    <submittedName>
        <fullName evidence="4">GNAT family N-acetyltransferase</fullName>
    </submittedName>
</protein>
<reference evidence="4 5" key="1">
    <citation type="submission" date="2019-12" db="EMBL/GenBank/DDBJ databases">
        <title>Deinococcus sp. HMF7620 Genome sequencing and assembly.</title>
        <authorList>
            <person name="Kang H."/>
            <person name="Kim H."/>
            <person name="Joh K."/>
        </authorList>
    </citation>
    <scope>NUCLEOTIDE SEQUENCE [LARGE SCALE GENOMIC DNA]</scope>
    <source>
        <strain evidence="4 5">HMF7620</strain>
    </source>
</reference>
<dbReference type="InterPro" id="IPR016181">
    <property type="entry name" value="Acyl_CoA_acyltransferase"/>
</dbReference>
<dbReference type="PANTHER" id="PTHR43877:SF2">
    <property type="entry name" value="AMINOALKYLPHOSPHONATE N-ACETYLTRANSFERASE-RELATED"/>
    <property type="match status" value="1"/>
</dbReference>
<name>A0A7C9HS10_9DEIO</name>
<dbReference type="PROSITE" id="PS51186">
    <property type="entry name" value="GNAT"/>
    <property type="match status" value="1"/>
</dbReference>
<dbReference type="InterPro" id="IPR000182">
    <property type="entry name" value="GNAT_dom"/>
</dbReference>
<accession>A0A7C9HS10</accession>
<gene>
    <name evidence="4" type="ORF">GO986_11290</name>
</gene>
<dbReference type="EMBL" id="WQLB01000013">
    <property type="protein sequence ID" value="MVN87352.1"/>
    <property type="molecule type" value="Genomic_DNA"/>
</dbReference>
<evidence type="ECO:0000256" key="2">
    <source>
        <dbReference type="ARBA" id="ARBA00023315"/>
    </source>
</evidence>
<dbReference type="Gene3D" id="3.40.630.30">
    <property type="match status" value="1"/>
</dbReference>
<comment type="caution">
    <text evidence="4">The sequence shown here is derived from an EMBL/GenBank/DDBJ whole genome shotgun (WGS) entry which is preliminary data.</text>
</comment>
<evidence type="ECO:0000313" key="5">
    <source>
        <dbReference type="Proteomes" id="UP000483286"/>
    </source>
</evidence>
<dbReference type="InterPro" id="IPR050832">
    <property type="entry name" value="Bact_Acetyltransf"/>
</dbReference>
<evidence type="ECO:0000259" key="3">
    <source>
        <dbReference type="PROSITE" id="PS51186"/>
    </source>
</evidence>
<dbReference type="Pfam" id="PF00583">
    <property type="entry name" value="Acetyltransf_1"/>
    <property type="match status" value="1"/>
</dbReference>
<keyword evidence="5" id="KW-1185">Reference proteome</keyword>
<feature type="domain" description="N-acetyltransferase" evidence="3">
    <location>
        <begin position="1"/>
        <end position="162"/>
    </location>
</feature>
<dbReference type="AlphaFoldDB" id="A0A7C9HS10"/>